<dbReference type="AlphaFoldDB" id="B3Y5M5"/>
<name>B3Y5M5_9CHLO</name>
<feature type="non-terminal residue" evidence="1">
    <location>
        <position position="45"/>
    </location>
</feature>
<accession>B3Y5M5</accession>
<reference evidence="1" key="1">
    <citation type="submission" date="2008-07" db="EMBL/GenBank/DDBJ databases">
        <title>Characterization of the lipid accumulation in a new microalgal species, Pseudochoricystis ellipsoidea (Trebouxiophyceae).</title>
        <authorList>
            <person name="Satoh A."/>
            <person name="Kato M."/>
            <person name="Yamato K.T."/>
            <person name="Ikegami Y."/>
            <person name="Sekiguchi H."/>
            <person name="Kurano N."/>
            <person name="Miyachi S."/>
        </authorList>
    </citation>
    <scope>NUCLEOTIDE SEQUENCE</scope>
    <source>
        <strain evidence="1">MBIC11204</strain>
    </source>
</reference>
<proteinExistence type="evidence at transcript level"/>
<reference evidence="1" key="2">
    <citation type="submission" date="2008-07" db="EMBL/GenBank/DDBJ databases">
        <title>Nitrogen-starvation-inducible cDNA clones isolated by using cDNA subtraction in a novel microalga accumulating lipids and hydrocarbons.</title>
        <authorList>
            <person name="Satoh A."/>
        </authorList>
    </citation>
    <scope>NUCLEOTIDE SEQUENCE</scope>
    <source>
        <strain evidence="1">MBIC11204</strain>
    </source>
</reference>
<dbReference type="EMBL" id="AB444256">
    <property type="protein sequence ID" value="BAG55382.1"/>
    <property type="molecule type" value="mRNA"/>
</dbReference>
<sequence>DCCVFGSHCLQAFYGALGVAACQCGHASFLSPVEAVLWRPKKKKK</sequence>
<protein>
    <submittedName>
        <fullName evidence="1">Uncharacterized protein</fullName>
    </submittedName>
</protein>
<evidence type="ECO:0000313" key="1">
    <source>
        <dbReference type="EMBL" id="BAG55382.1"/>
    </source>
</evidence>
<organism evidence="1">
    <name type="scientific">Pseudochoricystis ellipsoidea</name>
    <name type="common">nom. nud.</name>
    <dbReference type="NCBI Taxonomy" id="546385"/>
    <lineage>
        <taxon>Eukaryota</taxon>
        <taxon>Viridiplantae</taxon>
        <taxon>Chlorophyta</taxon>
        <taxon>core chlorophytes</taxon>
        <taxon>Trebouxiophyceae</taxon>
    </lineage>
</organism>
<feature type="non-terminal residue" evidence="1">
    <location>
        <position position="1"/>
    </location>
</feature>